<proteinExistence type="predicted"/>
<sequence>MKNSDMVRLTQTSRQTLNNWKKNKPMLYEVVHLGCEVKQAKRNQCKTLEQTHAT</sequence>
<evidence type="ECO:0008006" key="2">
    <source>
        <dbReference type="Google" id="ProtNLM"/>
    </source>
</evidence>
<protein>
    <recommendedName>
        <fullName evidence="2">DNA-binding protein</fullName>
    </recommendedName>
</protein>
<accession>A0A6J5LFN7</accession>
<organism evidence="1">
    <name type="scientific">uncultured Caudovirales phage</name>
    <dbReference type="NCBI Taxonomy" id="2100421"/>
    <lineage>
        <taxon>Viruses</taxon>
        <taxon>Duplodnaviria</taxon>
        <taxon>Heunggongvirae</taxon>
        <taxon>Uroviricota</taxon>
        <taxon>Caudoviricetes</taxon>
        <taxon>Peduoviridae</taxon>
        <taxon>Maltschvirus</taxon>
        <taxon>Maltschvirus maltsch</taxon>
    </lineage>
</organism>
<dbReference type="EMBL" id="LR796257">
    <property type="protein sequence ID" value="CAB4132073.1"/>
    <property type="molecule type" value="Genomic_DNA"/>
</dbReference>
<evidence type="ECO:0000313" key="1">
    <source>
        <dbReference type="EMBL" id="CAB4132073.1"/>
    </source>
</evidence>
<reference evidence="1" key="1">
    <citation type="submission" date="2020-04" db="EMBL/GenBank/DDBJ databases">
        <authorList>
            <person name="Chiriac C."/>
            <person name="Salcher M."/>
            <person name="Ghai R."/>
            <person name="Kavagutti S V."/>
        </authorList>
    </citation>
    <scope>NUCLEOTIDE SEQUENCE</scope>
</reference>
<name>A0A6J5LFN7_9CAUD</name>
<gene>
    <name evidence="1" type="ORF">UFOVP136_30</name>
</gene>